<dbReference type="PANTHER" id="PTHR11655:SF14">
    <property type="entry name" value="LARGE RIBOSOMAL SUBUNIT PROTEIN UL6M"/>
    <property type="match status" value="1"/>
</dbReference>
<dbReference type="InterPro" id="IPR002358">
    <property type="entry name" value="Ribosomal_uL6_CS"/>
</dbReference>
<evidence type="ECO:0000256" key="4">
    <source>
        <dbReference type="ARBA" id="ARBA00022980"/>
    </source>
</evidence>
<dbReference type="NCBIfam" id="TIGR03654">
    <property type="entry name" value="L6_bact"/>
    <property type="match status" value="1"/>
</dbReference>
<evidence type="ECO:0000256" key="8">
    <source>
        <dbReference type="RuleBase" id="RU003870"/>
    </source>
</evidence>
<keyword evidence="11" id="KW-1185">Reference proteome</keyword>
<evidence type="ECO:0000259" key="9">
    <source>
        <dbReference type="Pfam" id="PF00347"/>
    </source>
</evidence>
<comment type="similarity">
    <text evidence="1 6 7">Belongs to the universal ribosomal protein uL6 family.</text>
</comment>
<dbReference type="PANTHER" id="PTHR11655">
    <property type="entry name" value="60S/50S RIBOSOMAL PROTEIN L6/L9"/>
    <property type="match status" value="1"/>
</dbReference>
<dbReference type="InterPro" id="IPR019906">
    <property type="entry name" value="Ribosomal_uL6_bac-type"/>
</dbReference>
<sequence>MSRIGNKLVEIPAGVTVTQDGNTVTVKGPKGELTQTFSNLITMSIEGNTATFARANEEKFTKSIHGTSRALFNNMVVGVSEGFKKDLELIGVGYRAQLQGNKLVLNVGYSHPVEFIPEEGVTVEVNANTKVTVSGYDKEKVGALAANIRAVRPPEPYKGKGIKYSDEIIRRKEGKTGK</sequence>
<dbReference type="KEGG" id="jeh:EJN90_03500"/>
<dbReference type="InterPro" id="IPR036789">
    <property type="entry name" value="Ribosomal_uL6-like_a/b-dom_sf"/>
</dbReference>
<dbReference type="InterPro" id="IPR000702">
    <property type="entry name" value="Ribosomal_uL6-like"/>
</dbReference>
<dbReference type="HAMAP" id="MF_01365_B">
    <property type="entry name" value="Ribosomal_uL6_B"/>
    <property type="match status" value="1"/>
</dbReference>
<evidence type="ECO:0000256" key="2">
    <source>
        <dbReference type="ARBA" id="ARBA00022730"/>
    </source>
</evidence>
<dbReference type="SUPFAM" id="SSF56053">
    <property type="entry name" value="Ribosomal protein L6"/>
    <property type="match status" value="2"/>
</dbReference>
<dbReference type="FunFam" id="3.90.930.12:FF:000001">
    <property type="entry name" value="50S ribosomal protein L6"/>
    <property type="match status" value="1"/>
</dbReference>
<accession>A0A3Q9BJH5</accession>
<dbReference type="GO" id="GO:0019843">
    <property type="term" value="F:rRNA binding"/>
    <property type="evidence" value="ECO:0007669"/>
    <property type="project" value="UniProtKB-UniRule"/>
</dbReference>
<comment type="subunit">
    <text evidence="6">Part of the 50S ribosomal subunit.</text>
</comment>
<reference evidence="11" key="1">
    <citation type="submission" date="2018-12" db="EMBL/GenBank/DDBJ databases">
        <title>Complete genome sequencing of Jeotgalibaca sp. H21T32.</title>
        <authorList>
            <person name="Bae J.-W."/>
            <person name="Lee S.-Y."/>
        </authorList>
    </citation>
    <scope>NUCLEOTIDE SEQUENCE [LARGE SCALE GENOMIC DNA]</scope>
    <source>
        <strain evidence="11">H21T32</strain>
    </source>
</reference>
<feature type="domain" description="Large ribosomal subunit protein uL6 alpha-beta" evidence="9">
    <location>
        <begin position="90"/>
        <end position="164"/>
    </location>
</feature>
<dbReference type="Pfam" id="PF00347">
    <property type="entry name" value="Ribosomal_L6"/>
    <property type="match status" value="2"/>
</dbReference>
<organism evidence="10 11">
    <name type="scientific">Jeotgalibaca ciconiae</name>
    <dbReference type="NCBI Taxonomy" id="2496265"/>
    <lineage>
        <taxon>Bacteria</taxon>
        <taxon>Bacillati</taxon>
        <taxon>Bacillota</taxon>
        <taxon>Bacilli</taxon>
        <taxon>Lactobacillales</taxon>
        <taxon>Carnobacteriaceae</taxon>
        <taxon>Jeotgalibaca</taxon>
    </lineage>
</organism>
<name>A0A3Q9BJH5_9LACT</name>
<dbReference type="EMBL" id="CP034465">
    <property type="protein sequence ID" value="AZP03808.1"/>
    <property type="molecule type" value="Genomic_DNA"/>
</dbReference>
<keyword evidence="3 6" id="KW-0694">RNA-binding</keyword>
<evidence type="ECO:0000256" key="5">
    <source>
        <dbReference type="ARBA" id="ARBA00023274"/>
    </source>
</evidence>
<protein>
    <recommendedName>
        <fullName evidence="6">Large ribosomal subunit protein uL6</fullName>
    </recommendedName>
</protein>
<evidence type="ECO:0000256" key="1">
    <source>
        <dbReference type="ARBA" id="ARBA00009356"/>
    </source>
</evidence>
<keyword evidence="5 6" id="KW-0687">Ribonucleoprotein</keyword>
<dbReference type="InterPro" id="IPR020040">
    <property type="entry name" value="Ribosomal_uL6_a/b-dom"/>
</dbReference>
<dbReference type="Gene3D" id="3.90.930.12">
    <property type="entry name" value="Ribosomal protein L6, alpha-beta domain"/>
    <property type="match status" value="2"/>
</dbReference>
<feature type="domain" description="Large ribosomal subunit protein uL6 alpha-beta" evidence="9">
    <location>
        <begin position="11"/>
        <end position="82"/>
    </location>
</feature>
<dbReference type="AlphaFoldDB" id="A0A3Q9BJH5"/>
<dbReference type="RefSeq" id="WP_126108892.1">
    <property type="nucleotide sequence ID" value="NZ_CP034465.1"/>
</dbReference>
<evidence type="ECO:0000313" key="11">
    <source>
        <dbReference type="Proteomes" id="UP000273326"/>
    </source>
</evidence>
<dbReference type="OrthoDB" id="9805007at2"/>
<keyword evidence="4 6" id="KW-0689">Ribosomal protein</keyword>
<evidence type="ECO:0000313" key="10">
    <source>
        <dbReference type="EMBL" id="AZP03808.1"/>
    </source>
</evidence>
<proteinExistence type="inferred from homology"/>
<evidence type="ECO:0000256" key="7">
    <source>
        <dbReference type="RuleBase" id="RU003869"/>
    </source>
</evidence>
<comment type="function">
    <text evidence="6 8">This protein binds to the 23S rRNA, and is important in its secondary structure. It is located near the subunit interface in the base of the L7/L12 stalk, and near the tRNA binding site of the peptidyltransferase center.</text>
</comment>
<dbReference type="GO" id="GO:0002181">
    <property type="term" value="P:cytoplasmic translation"/>
    <property type="evidence" value="ECO:0007669"/>
    <property type="project" value="TreeGrafter"/>
</dbReference>
<keyword evidence="2 6" id="KW-0699">rRNA-binding</keyword>
<dbReference type="GO" id="GO:0022625">
    <property type="term" value="C:cytosolic large ribosomal subunit"/>
    <property type="evidence" value="ECO:0007669"/>
    <property type="project" value="UniProtKB-UniRule"/>
</dbReference>
<dbReference type="Proteomes" id="UP000273326">
    <property type="component" value="Chromosome"/>
</dbReference>
<dbReference type="GO" id="GO:0003735">
    <property type="term" value="F:structural constituent of ribosome"/>
    <property type="evidence" value="ECO:0007669"/>
    <property type="project" value="UniProtKB-UniRule"/>
</dbReference>
<dbReference type="PRINTS" id="PR00059">
    <property type="entry name" value="RIBOSOMALL6"/>
</dbReference>
<dbReference type="FunFam" id="3.90.930.12:FF:000002">
    <property type="entry name" value="50S ribosomal protein L6"/>
    <property type="match status" value="1"/>
</dbReference>
<evidence type="ECO:0000256" key="3">
    <source>
        <dbReference type="ARBA" id="ARBA00022884"/>
    </source>
</evidence>
<dbReference type="PROSITE" id="PS00525">
    <property type="entry name" value="RIBOSOMAL_L6_1"/>
    <property type="match status" value="1"/>
</dbReference>
<dbReference type="PIRSF" id="PIRSF002162">
    <property type="entry name" value="Ribosomal_L6"/>
    <property type="match status" value="1"/>
</dbReference>
<gene>
    <name evidence="6" type="primary">rplF</name>
    <name evidence="10" type="ORF">EJN90_03500</name>
</gene>
<evidence type="ECO:0000256" key="6">
    <source>
        <dbReference type="HAMAP-Rule" id="MF_01365"/>
    </source>
</evidence>